<proteinExistence type="predicted"/>
<sequence>MSYLDDPRVYFATERTLLSWQRTALSFIALGFVVERYAFMKNLNLPDQINNAHYLLSELIGFSLILVGTFIAFVSAYQHKKFIKNLSNKEIPDGYFVSLGPIVGFTVSIGGFLMLIWILLGFLPKFITF</sequence>
<dbReference type="Proteomes" id="UP000218069">
    <property type="component" value="Unassembled WGS sequence"/>
</dbReference>
<feature type="transmembrane region" description="Helical" evidence="6">
    <location>
        <begin position="20"/>
        <end position="39"/>
    </location>
</feature>
<feature type="domain" description="DUF202" evidence="7">
    <location>
        <begin position="8"/>
        <end position="81"/>
    </location>
</feature>
<organism evidence="8 9">
    <name type="scientific">Polynucleobacter meluiroseus</name>
    <dbReference type="NCBI Taxonomy" id="1938814"/>
    <lineage>
        <taxon>Bacteria</taxon>
        <taxon>Pseudomonadati</taxon>
        <taxon>Pseudomonadota</taxon>
        <taxon>Betaproteobacteria</taxon>
        <taxon>Burkholderiales</taxon>
        <taxon>Burkholderiaceae</taxon>
        <taxon>Polynucleobacter</taxon>
    </lineage>
</organism>
<dbReference type="PANTHER" id="PTHR34187">
    <property type="entry name" value="FGR18P"/>
    <property type="match status" value="1"/>
</dbReference>
<dbReference type="OrthoDB" id="582337at2"/>
<dbReference type="AlphaFoldDB" id="A0A240E1D9"/>
<keyword evidence="4 6" id="KW-1133">Transmembrane helix</keyword>
<gene>
    <name evidence="8" type="ORF">SAMN06295945_0648</name>
</gene>
<feature type="transmembrane region" description="Helical" evidence="6">
    <location>
        <begin position="99"/>
        <end position="123"/>
    </location>
</feature>
<dbReference type="Pfam" id="PF02656">
    <property type="entry name" value="DUF202"/>
    <property type="match status" value="1"/>
</dbReference>
<keyword evidence="9" id="KW-1185">Reference proteome</keyword>
<evidence type="ECO:0000313" key="8">
    <source>
        <dbReference type="EMBL" id="SNX28321.1"/>
    </source>
</evidence>
<dbReference type="GO" id="GO:0005886">
    <property type="term" value="C:plasma membrane"/>
    <property type="evidence" value="ECO:0007669"/>
    <property type="project" value="UniProtKB-SubCell"/>
</dbReference>
<reference evidence="9" key="1">
    <citation type="submission" date="2017-08" db="EMBL/GenBank/DDBJ databases">
        <authorList>
            <person name="Varghese N."/>
            <person name="Submissions S."/>
        </authorList>
    </citation>
    <scope>NUCLEOTIDE SEQUENCE [LARGE SCALE GENOMIC DNA]</scope>
    <source>
        <strain evidence="9">AP-Melu-1000-B4</strain>
    </source>
</reference>
<evidence type="ECO:0000313" key="9">
    <source>
        <dbReference type="Proteomes" id="UP000218069"/>
    </source>
</evidence>
<comment type="subcellular location">
    <subcellularLocation>
        <location evidence="1">Cell membrane</location>
        <topology evidence="1">Multi-pass membrane protein</topology>
    </subcellularLocation>
</comment>
<dbReference type="InterPro" id="IPR003807">
    <property type="entry name" value="DUF202"/>
</dbReference>
<dbReference type="RefSeq" id="WP_096672369.1">
    <property type="nucleotide sequence ID" value="NZ_OANS01000001.1"/>
</dbReference>
<dbReference type="InterPro" id="IPR052053">
    <property type="entry name" value="IM_YidH-like"/>
</dbReference>
<evidence type="ECO:0000259" key="7">
    <source>
        <dbReference type="Pfam" id="PF02656"/>
    </source>
</evidence>
<evidence type="ECO:0000256" key="5">
    <source>
        <dbReference type="ARBA" id="ARBA00023136"/>
    </source>
</evidence>
<name>A0A240E1D9_9BURK</name>
<evidence type="ECO:0000256" key="2">
    <source>
        <dbReference type="ARBA" id="ARBA00022475"/>
    </source>
</evidence>
<keyword evidence="2" id="KW-1003">Cell membrane</keyword>
<dbReference type="PANTHER" id="PTHR34187:SF2">
    <property type="entry name" value="DUF202 DOMAIN-CONTAINING PROTEIN"/>
    <property type="match status" value="1"/>
</dbReference>
<evidence type="ECO:0000256" key="6">
    <source>
        <dbReference type="SAM" id="Phobius"/>
    </source>
</evidence>
<feature type="transmembrane region" description="Helical" evidence="6">
    <location>
        <begin position="59"/>
        <end position="79"/>
    </location>
</feature>
<keyword evidence="3 6" id="KW-0812">Transmembrane</keyword>
<accession>A0A240E1D9</accession>
<evidence type="ECO:0000256" key="4">
    <source>
        <dbReference type="ARBA" id="ARBA00022989"/>
    </source>
</evidence>
<protein>
    <submittedName>
        <fullName evidence="8">Putative membrane protein</fullName>
    </submittedName>
</protein>
<evidence type="ECO:0000256" key="3">
    <source>
        <dbReference type="ARBA" id="ARBA00022692"/>
    </source>
</evidence>
<evidence type="ECO:0000256" key="1">
    <source>
        <dbReference type="ARBA" id="ARBA00004651"/>
    </source>
</evidence>
<dbReference type="EMBL" id="OANS01000001">
    <property type="protein sequence ID" value="SNX28321.1"/>
    <property type="molecule type" value="Genomic_DNA"/>
</dbReference>
<keyword evidence="5 6" id="KW-0472">Membrane</keyword>